<dbReference type="OrthoDB" id="157184at2"/>
<keyword evidence="6 7" id="KW-0472">Membrane</keyword>
<feature type="transmembrane region" description="Helical" evidence="7">
    <location>
        <begin position="20"/>
        <end position="39"/>
    </location>
</feature>
<proteinExistence type="inferred from homology"/>
<evidence type="ECO:0000256" key="7">
    <source>
        <dbReference type="RuleBase" id="RU363032"/>
    </source>
</evidence>
<dbReference type="RefSeq" id="WP_136368965.1">
    <property type="nucleotide sequence ID" value="NZ_SSOB01000006.1"/>
</dbReference>
<dbReference type="InterPro" id="IPR000515">
    <property type="entry name" value="MetI-like"/>
</dbReference>
<comment type="subcellular location">
    <subcellularLocation>
        <location evidence="1 7">Cell membrane</location>
        <topology evidence="1 7">Multi-pass membrane protein</topology>
    </subcellularLocation>
</comment>
<keyword evidence="4 7" id="KW-0812">Transmembrane</keyword>
<dbReference type="CDD" id="cd06261">
    <property type="entry name" value="TM_PBP2"/>
    <property type="match status" value="1"/>
</dbReference>
<evidence type="ECO:0000256" key="3">
    <source>
        <dbReference type="ARBA" id="ARBA00022475"/>
    </source>
</evidence>
<dbReference type="Proteomes" id="UP000310636">
    <property type="component" value="Unassembled WGS sequence"/>
</dbReference>
<reference evidence="9 10" key="1">
    <citation type="submission" date="2019-04" db="EMBL/GenBank/DDBJ databases">
        <title>Cohnella sp. nov. isolated from preserved vegetables.</title>
        <authorList>
            <person name="Lin S.-Y."/>
            <person name="Hung M.-H."/>
            <person name="Young C.-C."/>
        </authorList>
    </citation>
    <scope>NUCLEOTIDE SEQUENCE [LARGE SCALE GENOMIC DNA]</scope>
    <source>
        <strain evidence="9 10">CC-MHH1044</strain>
    </source>
</reference>
<evidence type="ECO:0000313" key="9">
    <source>
        <dbReference type="EMBL" id="THF82704.1"/>
    </source>
</evidence>
<sequence length="298" mass="33719">MLKARAVRFDWAKIGIHTFFILLSLVFIVPLWAIAAISLSSETKLVKAGYSLIPRPLDFTAYQYILKNPLVILDSYRVTAVMSFAGALLSLLLIATCAYALARKDFAYRKAITYFLFFTMLFNGGLVPYYILMTKYFHVQNTYAGLILPVLGGVFYVFLMRTFFSQLPESIVESAIIDGAGEARIFFSIIIPLSKPVLATVGLIKLLTYWNSWFQALLFISDKEKYPLQYLLQVMLQNIEEITKQMNYMPTDYEALSAMPTESVRMAMAVLAVGPMLFVFPFFQSYFAKGLTVGAVKE</sequence>
<evidence type="ECO:0000256" key="6">
    <source>
        <dbReference type="ARBA" id="ARBA00023136"/>
    </source>
</evidence>
<keyword evidence="2 7" id="KW-0813">Transport</keyword>
<dbReference type="SUPFAM" id="SSF161098">
    <property type="entry name" value="MetI-like"/>
    <property type="match status" value="1"/>
</dbReference>
<dbReference type="Pfam" id="PF00528">
    <property type="entry name" value="BPD_transp_1"/>
    <property type="match status" value="1"/>
</dbReference>
<dbReference type="PROSITE" id="PS50928">
    <property type="entry name" value="ABC_TM1"/>
    <property type="match status" value="1"/>
</dbReference>
<keyword evidence="3" id="KW-1003">Cell membrane</keyword>
<keyword evidence="10" id="KW-1185">Reference proteome</keyword>
<dbReference type="PANTHER" id="PTHR43744">
    <property type="entry name" value="ABC TRANSPORTER PERMEASE PROTEIN MG189-RELATED-RELATED"/>
    <property type="match status" value="1"/>
</dbReference>
<comment type="caution">
    <text evidence="9">The sequence shown here is derived from an EMBL/GenBank/DDBJ whole genome shotgun (WGS) entry which is preliminary data.</text>
</comment>
<feature type="domain" description="ABC transmembrane type-1" evidence="8">
    <location>
        <begin position="76"/>
        <end position="274"/>
    </location>
</feature>
<dbReference type="GO" id="GO:0005886">
    <property type="term" value="C:plasma membrane"/>
    <property type="evidence" value="ECO:0007669"/>
    <property type="project" value="UniProtKB-SubCell"/>
</dbReference>
<feature type="transmembrane region" description="Helical" evidence="7">
    <location>
        <begin position="80"/>
        <end position="102"/>
    </location>
</feature>
<dbReference type="PANTHER" id="PTHR43744:SF9">
    <property type="entry name" value="POLYGALACTURONAN_RHAMNOGALACTURONAN TRANSPORT SYSTEM PERMEASE PROTEIN YTCP"/>
    <property type="match status" value="1"/>
</dbReference>
<comment type="similarity">
    <text evidence="7">Belongs to the binding-protein-dependent transport system permease family.</text>
</comment>
<feature type="transmembrane region" description="Helical" evidence="7">
    <location>
        <begin position="264"/>
        <end position="283"/>
    </location>
</feature>
<dbReference type="InterPro" id="IPR035906">
    <property type="entry name" value="MetI-like_sf"/>
</dbReference>
<evidence type="ECO:0000256" key="4">
    <source>
        <dbReference type="ARBA" id="ARBA00022692"/>
    </source>
</evidence>
<dbReference type="EMBL" id="SSOB01000006">
    <property type="protein sequence ID" value="THF82704.1"/>
    <property type="molecule type" value="Genomic_DNA"/>
</dbReference>
<protein>
    <submittedName>
        <fullName evidence="9">Carbohydrate ABC transporter permease</fullName>
    </submittedName>
</protein>
<feature type="transmembrane region" description="Helical" evidence="7">
    <location>
        <begin position="185"/>
        <end position="210"/>
    </location>
</feature>
<organism evidence="9 10">
    <name type="scientific">Cohnella fermenti</name>
    <dbReference type="NCBI Taxonomy" id="2565925"/>
    <lineage>
        <taxon>Bacteria</taxon>
        <taxon>Bacillati</taxon>
        <taxon>Bacillota</taxon>
        <taxon>Bacilli</taxon>
        <taxon>Bacillales</taxon>
        <taxon>Paenibacillaceae</taxon>
        <taxon>Cohnella</taxon>
    </lineage>
</organism>
<evidence type="ECO:0000256" key="1">
    <source>
        <dbReference type="ARBA" id="ARBA00004651"/>
    </source>
</evidence>
<gene>
    <name evidence="9" type="ORF">E6C55_06455</name>
</gene>
<keyword evidence="5 7" id="KW-1133">Transmembrane helix</keyword>
<evidence type="ECO:0000256" key="5">
    <source>
        <dbReference type="ARBA" id="ARBA00022989"/>
    </source>
</evidence>
<evidence type="ECO:0000256" key="2">
    <source>
        <dbReference type="ARBA" id="ARBA00022448"/>
    </source>
</evidence>
<dbReference type="AlphaFoldDB" id="A0A4S4C4N3"/>
<dbReference type="Gene3D" id="1.10.3720.10">
    <property type="entry name" value="MetI-like"/>
    <property type="match status" value="1"/>
</dbReference>
<feature type="transmembrane region" description="Helical" evidence="7">
    <location>
        <begin position="114"/>
        <end position="131"/>
    </location>
</feature>
<accession>A0A4S4C4N3</accession>
<dbReference type="GO" id="GO:0055085">
    <property type="term" value="P:transmembrane transport"/>
    <property type="evidence" value="ECO:0007669"/>
    <property type="project" value="InterPro"/>
</dbReference>
<feature type="transmembrane region" description="Helical" evidence="7">
    <location>
        <begin position="143"/>
        <end position="164"/>
    </location>
</feature>
<name>A0A4S4C4N3_9BACL</name>
<evidence type="ECO:0000259" key="8">
    <source>
        <dbReference type="PROSITE" id="PS50928"/>
    </source>
</evidence>
<evidence type="ECO:0000313" key="10">
    <source>
        <dbReference type="Proteomes" id="UP000310636"/>
    </source>
</evidence>